<proteinExistence type="predicted"/>
<evidence type="ECO:0000313" key="3">
    <source>
        <dbReference type="Proteomes" id="UP001398556"/>
    </source>
</evidence>
<dbReference type="RefSeq" id="WP_341700323.1">
    <property type="nucleotide sequence ID" value="NZ_JBBYHU010000014.1"/>
</dbReference>
<sequence>MKAFRLILFLLVLNLPLSFLAQNYSLKDFTACEIPKMDSKEWYEFNHASDKEFVFTLNNGKIKVEKYKYSPNVILDIPIGKLIGINKGEFGGGLYFKPKDSTQQFFVNGKNINEIRPRFFGGLMMLDKDPLSKMLKDSKLIQSGNTSFVFKFNDSICFMGGVAHMGTNYGSLFKLRSIQNSFSISKGIKLGDLPSAMNIYKGVLYIAGHKGFYAIDKDWKVTTIFDNLFWDGLYPTSVVVLDRKNVFVTIRGGYVKINLENKKMTLYKAK</sequence>
<evidence type="ECO:0008006" key="4">
    <source>
        <dbReference type="Google" id="ProtNLM"/>
    </source>
</evidence>
<evidence type="ECO:0000256" key="1">
    <source>
        <dbReference type="SAM" id="SignalP"/>
    </source>
</evidence>
<protein>
    <recommendedName>
        <fullName evidence="4">WG repeat protein</fullName>
    </recommendedName>
</protein>
<keyword evidence="1" id="KW-0732">Signal</keyword>
<organism evidence="2 3">
    <name type="scientific">Flavobacterium flavipallidum</name>
    <dbReference type="NCBI Taxonomy" id="3139140"/>
    <lineage>
        <taxon>Bacteria</taxon>
        <taxon>Pseudomonadati</taxon>
        <taxon>Bacteroidota</taxon>
        <taxon>Flavobacteriia</taxon>
        <taxon>Flavobacteriales</taxon>
        <taxon>Flavobacteriaceae</taxon>
        <taxon>Flavobacterium</taxon>
    </lineage>
</organism>
<accession>A0ABU9HLT4</accession>
<gene>
    <name evidence="2" type="ORF">AAEO59_08575</name>
</gene>
<reference evidence="2 3" key="1">
    <citation type="submission" date="2024-04" db="EMBL/GenBank/DDBJ databases">
        <title>Flavobacterium sp. DGU99 16S ribosomal RNA gene Genome sequencing and assembly.</title>
        <authorList>
            <person name="Park S."/>
        </authorList>
    </citation>
    <scope>NUCLEOTIDE SEQUENCE [LARGE SCALE GENOMIC DNA]</scope>
    <source>
        <strain evidence="2 3">DGU99</strain>
    </source>
</reference>
<comment type="caution">
    <text evidence="2">The sequence shown here is derived from an EMBL/GenBank/DDBJ whole genome shotgun (WGS) entry which is preliminary data.</text>
</comment>
<name>A0ABU9HLT4_9FLAO</name>
<evidence type="ECO:0000313" key="2">
    <source>
        <dbReference type="EMBL" id="MEL1241099.1"/>
    </source>
</evidence>
<dbReference type="Proteomes" id="UP001398556">
    <property type="component" value="Unassembled WGS sequence"/>
</dbReference>
<dbReference type="EMBL" id="JBBYHU010000014">
    <property type="protein sequence ID" value="MEL1241099.1"/>
    <property type="molecule type" value="Genomic_DNA"/>
</dbReference>
<feature type="chain" id="PRO_5046513239" description="WG repeat protein" evidence="1">
    <location>
        <begin position="22"/>
        <end position="270"/>
    </location>
</feature>
<feature type="signal peptide" evidence="1">
    <location>
        <begin position="1"/>
        <end position="21"/>
    </location>
</feature>
<keyword evidence="3" id="KW-1185">Reference proteome</keyword>